<dbReference type="InterPro" id="IPR022190">
    <property type="entry name" value="DUF3716"/>
</dbReference>
<feature type="compositionally biased region" description="Polar residues" evidence="1">
    <location>
        <begin position="189"/>
        <end position="199"/>
    </location>
</feature>
<sequence length="272" mass="30177">MFSTDSPSPNSSPEAAKEPSSESTPEQTQLTSLLSPVRYFDWHCGIHRALETPAHRTAALLHRRGHTVTPCSNCVGDQDRAWGRCVVAPVYKSQSILCYVCSNCVFKGDVSGCSHREAFEKTGGQEWDSAVTRDIVARGGLRAVLNAEFDTSAAETTTGPRRSMKKAKEENIPSRQEPESMLPGALEPQSPTSSHSNFSEPPETEFHGAFLPWPVSLDAWNDPDVLRCMVDDWRAFMEIAEARIAELEGAPPIEYESSYEYWSSEYARLFPS</sequence>
<evidence type="ECO:0000256" key="1">
    <source>
        <dbReference type="SAM" id="MobiDB-lite"/>
    </source>
</evidence>
<reference evidence="2 3" key="1">
    <citation type="submission" date="2024-07" db="EMBL/GenBank/DDBJ databases">
        <title>Section-level genome sequencing and comparative genomics of Aspergillus sections Usti and Cavernicolus.</title>
        <authorList>
            <consortium name="Lawrence Berkeley National Laboratory"/>
            <person name="Nybo J.L."/>
            <person name="Vesth T.C."/>
            <person name="Theobald S."/>
            <person name="Frisvad J.C."/>
            <person name="Larsen T.O."/>
            <person name="Kjaerboelling I."/>
            <person name="Rothschild-Mancinelli K."/>
            <person name="Lyhne E.K."/>
            <person name="Kogle M.E."/>
            <person name="Barry K."/>
            <person name="Clum A."/>
            <person name="Na H."/>
            <person name="Ledsgaard L."/>
            <person name="Lin J."/>
            <person name="Lipzen A."/>
            <person name="Kuo A."/>
            <person name="Riley R."/>
            <person name="Mondo S."/>
            <person name="LaButti K."/>
            <person name="Haridas S."/>
            <person name="Pangalinan J."/>
            <person name="Salamov A.A."/>
            <person name="Simmons B.A."/>
            <person name="Magnuson J.K."/>
            <person name="Chen J."/>
            <person name="Drula E."/>
            <person name="Henrissat B."/>
            <person name="Wiebenga A."/>
            <person name="Lubbers R.J."/>
            <person name="Gomes A.C."/>
            <person name="Macurrencykelacurrency M.R."/>
            <person name="Stajich J."/>
            <person name="Grigoriev I.V."/>
            <person name="Mortensen U.H."/>
            <person name="De vries R.P."/>
            <person name="Baker S.E."/>
            <person name="Andersen M.R."/>
        </authorList>
    </citation>
    <scope>NUCLEOTIDE SEQUENCE [LARGE SCALE GENOMIC DNA]</scope>
    <source>
        <strain evidence="2 3">CBS 756.74</strain>
    </source>
</reference>
<feature type="region of interest" description="Disordered" evidence="1">
    <location>
        <begin position="1"/>
        <end position="27"/>
    </location>
</feature>
<feature type="region of interest" description="Disordered" evidence="1">
    <location>
        <begin position="152"/>
        <end position="203"/>
    </location>
</feature>
<dbReference type="RefSeq" id="XP_070895755.1">
    <property type="nucleotide sequence ID" value="XM_071046479.1"/>
</dbReference>
<dbReference type="Pfam" id="PF12511">
    <property type="entry name" value="DUF3716"/>
    <property type="match status" value="1"/>
</dbReference>
<accession>A0ABR4JVC2</accession>
<feature type="compositionally biased region" description="Basic and acidic residues" evidence="1">
    <location>
        <begin position="166"/>
        <end position="178"/>
    </location>
</feature>
<gene>
    <name evidence="2" type="ORF">BJX68DRAFT_269928</name>
</gene>
<dbReference type="Proteomes" id="UP001610444">
    <property type="component" value="Unassembled WGS sequence"/>
</dbReference>
<keyword evidence="3" id="KW-1185">Reference proteome</keyword>
<evidence type="ECO:0000313" key="2">
    <source>
        <dbReference type="EMBL" id="KAL2843752.1"/>
    </source>
</evidence>
<dbReference type="EMBL" id="JBFXLR010000044">
    <property type="protein sequence ID" value="KAL2843752.1"/>
    <property type="molecule type" value="Genomic_DNA"/>
</dbReference>
<proteinExistence type="predicted"/>
<organism evidence="2 3">
    <name type="scientific">Aspergillus pseudodeflectus</name>
    <dbReference type="NCBI Taxonomy" id="176178"/>
    <lineage>
        <taxon>Eukaryota</taxon>
        <taxon>Fungi</taxon>
        <taxon>Dikarya</taxon>
        <taxon>Ascomycota</taxon>
        <taxon>Pezizomycotina</taxon>
        <taxon>Eurotiomycetes</taxon>
        <taxon>Eurotiomycetidae</taxon>
        <taxon>Eurotiales</taxon>
        <taxon>Aspergillaceae</taxon>
        <taxon>Aspergillus</taxon>
        <taxon>Aspergillus subgen. Nidulantes</taxon>
    </lineage>
</organism>
<name>A0ABR4JVC2_9EURO</name>
<feature type="compositionally biased region" description="Low complexity" evidence="1">
    <location>
        <begin position="1"/>
        <end position="14"/>
    </location>
</feature>
<protein>
    <submittedName>
        <fullName evidence="2">Uncharacterized protein</fullName>
    </submittedName>
</protein>
<dbReference type="GeneID" id="98161643"/>
<comment type="caution">
    <text evidence="2">The sequence shown here is derived from an EMBL/GenBank/DDBJ whole genome shotgun (WGS) entry which is preliminary data.</text>
</comment>
<evidence type="ECO:0000313" key="3">
    <source>
        <dbReference type="Proteomes" id="UP001610444"/>
    </source>
</evidence>